<evidence type="ECO:0000256" key="1">
    <source>
        <dbReference type="ARBA" id="ARBA00004141"/>
    </source>
</evidence>
<reference evidence="14" key="1">
    <citation type="journal article" date="2024" name="Int. J. Syst. Evol. Microbiol.">
        <title>Methylomarinovum tepidoasis sp. nov., a moderately thermophilic methanotroph of the family Methylothermaceae isolated from a deep-sea hydrothermal field.</title>
        <authorList>
            <person name="Hirayama H."/>
            <person name="Takaki Y."/>
            <person name="Abe M."/>
            <person name="Miyazaki M."/>
            <person name="Uematsu K."/>
            <person name="Matsui Y."/>
            <person name="Takai K."/>
        </authorList>
    </citation>
    <scope>NUCLEOTIDE SEQUENCE [LARGE SCALE GENOMIC DNA]</scope>
    <source>
        <strain evidence="14">IN45</strain>
    </source>
</reference>
<evidence type="ECO:0000256" key="2">
    <source>
        <dbReference type="ARBA" id="ARBA00008749"/>
    </source>
</evidence>
<dbReference type="Pfam" id="PF01610">
    <property type="entry name" value="DDE_Tnp_ISL3"/>
    <property type="match status" value="1"/>
</dbReference>
<dbReference type="InterPro" id="IPR002560">
    <property type="entry name" value="Transposase_DDE"/>
</dbReference>
<keyword evidence="5 10" id="KW-1133">Transmembrane helix</keyword>
<dbReference type="EMBL" id="AP024718">
    <property type="protein sequence ID" value="BCX88105.1"/>
    <property type="molecule type" value="Genomic_DNA"/>
</dbReference>
<dbReference type="EC" id="1.14.19.1" evidence="13"/>
<evidence type="ECO:0000313" key="14">
    <source>
        <dbReference type="Proteomes" id="UP001321450"/>
    </source>
</evidence>
<keyword evidence="14" id="KW-1185">Reference proteome</keyword>
<evidence type="ECO:0000256" key="10">
    <source>
        <dbReference type="SAM" id="Phobius"/>
    </source>
</evidence>
<name>A0AAU9CU03_9GAMM</name>
<feature type="transmembrane region" description="Helical" evidence="10">
    <location>
        <begin position="136"/>
        <end position="159"/>
    </location>
</feature>
<keyword evidence="6 13" id="KW-0560">Oxidoreductase</keyword>
<evidence type="ECO:0000256" key="6">
    <source>
        <dbReference type="ARBA" id="ARBA00023002"/>
    </source>
</evidence>
<evidence type="ECO:0000256" key="8">
    <source>
        <dbReference type="ARBA" id="ARBA00023098"/>
    </source>
</evidence>
<dbReference type="CDD" id="cd03505">
    <property type="entry name" value="Delta9-FADS-like"/>
    <property type="match status" value="1"/>
</dbReference>
<accession>A0AAU9CU03</accession>
<dbReference type="Pfam" id="PF00487">
    <property type="entry name" value="FA_desaturase"/>
    <property type="match status" value="1"/>
</dbReference>
<dbReference type="Proteomes" id="UP001321450">
    <property type="component" value="Chromosome"/>
</dbReference>
<dbReference type="PANTHER" id="PTHR11351:SF33">
    <property type="entry name" value="DELTA-9 FATTY ACID DESATURASE, DESA"/>
    <property type="match status" value="1"/>
</dbReference>
<evidence type="ECO:0000259" key="11">
    <source>
        <dbReference type="Pfam" id="PF00487"/>
    </source>
</evidence>
<dbReference type="PANTHER" id="PTHR11351">
    <property type="entry name" value="ACYL-COA DESATURASE"/>
    <property type="match status" value="1"/>
</dbReference>
<dbReference type="GO" id="GO:0006631">
    <property type="term" value="P:fatty acid metabolic process"/>
    <property type="evidence" value="ECO:0007669"/>
    <property type="project" value="UniProtKB-KW"/>
</dbReference>
<keyword evidence="9 10" id="KW-0472">Membrane</keyword>
<feature type="transmembrane region" description="Helical" evidence="10">
    <location>
        <begin position="12"/>
        <end position="31"/>
    </location>
</feature>
<comment type="similarity">
    <text evidence="2">Belongs to the fatty acid desaturase type 2 family.</text>
</comment>
<keyword evidence="4" id="KW-0276">Fatty acid metabolism</keyword>
<evidence type="ECO:0000256" key="3">
    <source>
        <dbReference type="ARBA" id="ARBA00022692"/>
    </source>
</evidence>
<organism evidence="13 14">
    <name type="scientific">Methylomarinovum tepidoasis</name>
    <dbReference type="NCBI Taxonomy" id="2840183"/>
    <lineage>
        <taxon>Bacteria</taxon>
        <taxon>Pseudomonadati</taxon>
        <taxon>Pseudomonadota</taxon>
        <taxon>Gammaproteobacteria</taxon>
        <taxon>Methylococcales</taxon>
        <taxon>Methylothermaceae</taxon>
        <taxon>Methylomarinovum</taxon>
    </lineage>
</organism>
<evidence type="ECO:0000313" key="13">
    <source>
        <dbReference type="EMBL" id="BCX88105.1"/>
    </source>
</evidence>
<sequence length="393" mass="45676">MFGLFELPWWGYLLVILALTHVTIVSVTLYLHRCQAHRAMDLHPLVSHFFRFWLWLTTGMRTKDWAAIHRKHHARCETEEDPHSPQVLGIRKVLFEGAELYNQVRADREAIEQYGWGTPDDWLECHIYSHPRIGDLGIALMLAIDLVCFGVLGLTVWAVQMLWIPVWAAGVINGLGHYVGYRNFETEDAATNLIPWGILIGGEELHNNHHAYPSSAKLSLRWWEFDLGWLYIRLLSLFGLARVKRVAPKVRIEAAAGEPSAETVKALMRNRFHVLTLYARKVILPVLRLESRRADRYLRRLFRQARPLLVREDLTLDGERERLLQRAIEASDTLETVYDFKNRLKTIWARNLPHPEARLQQLKRWCQEAEQSGIDTLREFAALLRGYRLQAAV</sequence>
<dbReference type="InterPro" id="IPR015876">
    <property type="entry name" value="Acyl-CoA_DS"/>
</dbReference>
<evidence type="ECO:0000256" key="9">
    <source>
        <dbReference type="ARBA" id="ARBA00023136"/>
    </source>
</evidence>
<evidence type="ECO:0000256" key="7">
    <source>
        <dbReference type="ARBA" id="ARBA00023004"/>
    </source>
</evidence>
<proteinExistence type="inferred from homology"/>
<feature type="domain" description="Transposase IS204/IS1001/IS1096/IS1165 DDE" evidence="12">
    <location>
        <begin position="270"/>
        <end position="387"/>
    </location>
</feature>
<keyword evidence="3 10" id="KW-0812">Transmembrane</keyword>
<gene>
    <name evidence="13" type="ORF">MIN45_P0472</name>
</gene>
<comment type="subcellular location">
    <subcellularLocation>
        <location evidence="1">Membrane</location>
        <topology evidence="1">Multi-pass membrane protein</topology>
    </subcellularLocation>
</comment>
<evidence type="ECO:0000259" key="12">
    <source>
        <dbReference type="Pfam" id="PF01610"/>
    </source>
</evidence>
<dbReference type="KEGG" id="meiy:MIN45_P0472"/>
<dbReference type="AlphaFoldDB" id="A0AAU9CU03"/>
<dbReference type="RefSeq" id="WP_286293160.1">
    <property type="nucleotide sequence ID" value="NZ_AP024718.1"/>
</dbReference>
<evidence type="ECO:0000256" key="4">
    <source>
        <dbReference type="ARBA" id="ARBA00022832"/>
    </source>
</evidence>
<protein>
    <submittedName>
        <fullName evidence="13">Stearoyl-CoA desaturase</fullName>
        <ecNumber evidence="13">1.14.19.1</ecNumber>
    </submittedName>
</protein>
<keyword evidence="7" id="KW-0408">Iron</keyword>
<feature type="domain" description="Fatty acid desaturase" evidence="11">
    <location>
        <begin position="8"/>
        <end position="227"/>
    </location>
</feature>
<dbReference type="InterPro" id="IPR005804">
    <property type="entry name" value="FA_desaturase_dom"/>
</dbReference>
<dbReference type="GO" id="GO:0016020">
    <property type="term" value="C:membrane"/>
    <property type="evidence" value="ECO:0007669"/>
    <property type="project" value="UniProtKB-SubCell"/>
</dbReference>
<keyword evidence="8" id="KW-0443">Lipid metabolism</keyword>
<dbReference type="GO" id="GO:0004768">
    <property type="term" value="F:stearoyl-CoA 9-desaturase activity"/>
    <property type="evidence" value="ECO:0007669"/>
    <property type="project" value="UniProtKB-EC"/>
</dbReference>
<evidence type="ECO:0000256" key="5">
    <source>
        <dbReference type="ARBA" id="ARBA00022989"/>
    </source>
</evidence>